<keyword evidence="1" id="KW-1133">Transmembrane helix</keyword>
<reference evidence="2 3" key="1">
    <citation type="journal article" date="2014" name="Nat. Genet.">
        <title>Genome sequence of the hot pepper provides insights into the evolution of pungency in Capsicum species.</title>
        <authorList>
            <person name="Kim S."/>
            <person name="Park M."/>
            <person name="Yeom S.I."/>
            <person name="Kim Y.M."/>
            <person name="Lee J.M."/>
            <person name="Lee H.A."/>
            <person name="Seo E."/>
            <person name="Choi J."/>
            <person name="Cheong K."/>
            <person name="Kim K.T."/>
            <person name="Jung K."/>
            <person name="Lee G.W."/>
            <person name="Oh S.K."/>
            <person name="Bae C."/>
            <person name="Kim S.B."/>
            <person name="Lee H.Y."/>
            <person name="Kim S.Y."/>
            <person name="Kim M.S."/>
            <person name="Kang B.C."/>
            <person name="Jo Y.D."/>
            <person name="Yang H.B."/>
            <person name="Jeong H.J."/>
            <person name="Kang W.H."/>
            <person name="Kwon J.K."/>
            <person name="Shin C."/>
            <person name="Lim J.Y."/>
            <person name="Park J.H."/>
            <person name="Huh J.H."/>
            <person name="Kim J.S."/>
            <person name="Kim B.D."/>
            <person name="Cohen O."/>
            <person name="Paran I."/>
            <person name="Suh M.C."/>
            <person name="Lee S.B."/>
            <person name="Kim Y.K."/>
            <person name="Shin Y."/>
            <person name="Noh S.J."/>
            <person name="Park J."/>
            <person name="Seo Y.S."/>
            <person name="Kwon S.Y."/>
            <person name="Kim H.A."/>
            <person name="Park J.M."/>
            <person name="Kim H.J."/>
            <person name="Choi S.B."/>
            <person name="Bosland P.W."/>
            <person name="Reeves G."/>
            <person name="Jo S.H."/>
            <person name="Lee B.W."/>
            <person name="Cho H.T."/>
            <person name="Choi H.S."/>
            <person name="Lee M.S."/>
            <person name="Yu Y."/>
            <person name="Do Choi Y."/>
            <person name="Park B.S."/>
            <person name="van Deynze A."/>
            <person name="Ashrafi H."/>
            <person name="Hill T."/>
            <person name="Kim W.T."/>
            <person name="Pai H.S."/>
            <person name="Ahn H.K."/>
            <person name="Yeam I."/>
            <person name="Giovannoni J.J."/>
            <person name="Rose J.K."/>
            <person name="Sorensen I."/>
            <person name="Lee S.J."/>
            <person name="Kim R.W."/>
            <person name="Choi I.Y."/>
            <person name="Choi B.S."/>
            <person name="Lim J.S."/>
            <person name="Lee Y.H."/>
            <person name="Choi D."/>
        </authorList>
    </citation>
    <scope>NUCLEOTIDE SEQUENCE [LARGE SCALE GENOMIC DNA]</scope>
    <source>
        <strain evidence="3">cv. CM334</strain>
    </source>
</reference>
<comment type="caution">
    <text evidence="2">The sequence shown here is derived from an EMBL/GenBank/DDBJ whole genome shotgun (WGS) entry which is preliminary data.</text>
</comment>
<proteinExistence type="predicted"/>
<evidence type="ECO:0000256" key="1">
    <source>
        <dbReference type="SAM" id="Phobius"/>
    </source>
</evidence>
<keyword evidence="1" id="KW-0812">Transmembrane</keyword>
<protein>
    <submittedName>
        <fullName evidence="2">Uncharacterized protein</fullName>
    </submittedName>
</protein>
<sequence length="143" mass="16172">MATSYGGFLHSDAPNPMILFFLHCFIILLLLQLHVRSSYPSVTLSHSLLTVLHTPTPGIPWLQTDRAPENAPLILTSFPIMGLPLLVEKIHLLLNLKNAEIEEKMNALREEQKATLDWIEAENKETLEGLRRDAEAKEHELAE</sequence>
<dbReference type="EMBL" id="AYRZ02000009">
    <property type="protein sequence ID" value="PHT72161.1"/>
    <property type="molecule type" value="Genomic_DNA"/>
</dbReference>
<dbReference type="Gramene" id="PHT72161">
    <property type="protein sequence ID" value="PHT72161"/>
    <property type="gene ID" value="T459_22946"/>
</dbReference>
<dbReference type="Proteomes" id="UP000222542">
    <property type="component" value="Unassembled WGS sequence"/>
</dbReference>
<evidence type="ECO:0000313" key="3">
    <source>
        <dbReference type="Proteomes" id="UP000222542"/>
    </source>
</evidence>
<evidence type="ECO:0000313" key="2">
    <source>
        <dbReference type="EMBL" id="PHT72161.1"/>
    </source>
</evidence>
<feature type="transmembrane region" description="Helical" evidence="1">
    <location>
        <begin position="17"/>
        <end position="35"/>
    </location>
</feature>
<dbReference type="AlphaFoldDB" id="A0A2G2YRB6"/>
<keyword evidence="3" id="KW-1185">Reference proteome</keyword>
<name>A0A2G2YRB6_CAPAN</name>
<dbReference type="STRING" id="4072.A0A2G2YRB6"/>
<keyword evidence="1" id="KW-0472">Membrane</keyword>
<gene>
    <name evidence="2" type="ORF">T459_22946</name>
</gene>
<organism evidence="2 3">
    <name type="scientific">Capsicum annuum</name>
    <name type="common">Capsicum pepper</name>
    <dbReference type="NCBI Taxonomy" id="4072"/>
    <lineage>
        <taxon>Eukaryota</taxon>
        <taxon>Viridiplantae</taxon>
        <taxon>Streptophyta</taxon>
        <taxon>Embryophyta</taxon>
        <taxon>Tracheophyta</taxon>
        <taxon>Spermatophyta</taxon>
        <taxon>Magnoliopsida</taxon>
        <taxon>eudicotyledons</taxon>
        <taxon>Gunneridae</taxon>
        <taxon>Pentapetalae</taxon>
        <taxon>asterids</taxon>
        <taxon>lamiids</taxon>
        <taxon>Solanales</taxon>
        <taxon>Solanaceae</taxon>
        <taxon>Solanoideae</taxon>
        <taxon>Capsiceae</taxon>
        <taxon>Capsicum</taxon>
    </lineage>
</organism>
<reference evidence="2 3" key="2">
    <citation type="journal article" date="2017" name="Genome Biol.">
        <title>New reference genome sequences of hot pepper reveal the massive evolution of plant disease-resistance genes by retroduplication.</title>
        <authorList>
            <person name="Kim S."/>
            <person name="Park J."/>
            <person name="Yeom S.I."/>
            <person name="Kim Y.M."/>
            <person name="Seo E."/>
            <person name="Kim K.T."/>
            <person name="Kim M.S."/>
            <person name="Lee J.M."/>
            <person name="Cheong K."/>
            <person name="Shin H.S."/>
            <person name="Kim S.B."/>
            <person name="Han K."/>
            <person name="Lee J."/>
            <person name="Park M."/>
            <person name="Lee H.A."/>
            <person name="Lee H.Y."/>
            <person name="Lee Y."/>
            <person name="Oh S."/>
            <person name="Lee J.H."/>
            <person name="Choi E."/>
            <person name="Choi E."/>
            <person name="Lee S.E."/>
            <person name="Jeon J."/>
            <person name="Kim H."/>
            <person name="Choi G."/>
            <person name="Song H."/>
            <person name="Lee J."/>
            <person name="Lee S.C."/>
            <person name="Kwon J.K."/>
            <person name="Lee H.Y."/>
            <person name="Koo N."/>
            <person name="Hong Y."/>
            <person name="Kim R.W."/>
            <person name="Kang W.H."/>
            <person name="Huh J.H."/>
            <person name="Kang B.C."/>
            <person name="Yang T.J."/>
            <person name="Lee Y.H."/>
            <person name="Bennetzen J.L."/>
            <person name="Choi D."/>
        </authorList>
    </citation>
    <scope>NUCLEOTIDE SEQUENCE [LARGE SCALE GENOMIC DNA]</scope>
    <source>
        <strain evidence="3">cv. CM334</strain>
    </source>
</reference>
<accession>A0A2G2YRB6</accession>